<evidence type="ECO:0000313" key="4">
    <source>
        <dbReference type="Proteomes" id="UP000195221"/>
    </source>
</evidence>
<dbReference type="InterPro" id="IPR036249">
    <property type="entry name" value="Thioredoxin-like_sf"/>
</dbReference>
<dbReference type="AlphaFoldDB" id="A0A242MKI6"/>
<feature type="domain" description="GST C-terminal" evidence="2">
    <location>
        <begin position="92"/>
        <end position="228"/>
    </location>
</feature>
<dbReference type="RefSeq" id="WP_062169996.1">
    <property type="nucleotide sequence ID" value="NZ_MSRG01000074.1"/>
</dbReference>
<comment type="caution">
    <text evidence="3">The sequence shown here is derived from an EMBL/GenBank/DDBJ whole genome shotgun (WGS) entry which is preliminary data.</text>
</comment>
<accession>A0A242MKI6</accession>
<dbReference type="Pfam" id="PF14497">
    <property type="entry name" value="GST_C_3"/>
    <property type="match status" value="1"/>
</dbReference>
<dbReference type="GO" id="GO:0006749">
    <property type="term" value="P:glutathione metabolic process"/>
    <property type="evidence" value="ECO:0007669"/>
    <property type="project" value="TreeGrafter"/>
</dbReference>
<dbReference type="Gene3D" id="3.40.30.10">
    <property type="entry name" value="Glutaredoxin"/>
    <property type="match status" value="1"/>
</dbReference>
<keyword evidence="3" id="KW-0808">Transferase</keyword>
<dbReference type="Gene3D" id="1.20.1050.10">
    <property type="match status" value="1"/>
</dbReference>
<dbReference type="GO" id="GO:0004364">
    <property type="term" value="F:glutathione transferase activity"/>
    <property type="evidence" value="ECO:0007669"/>
    <property type="project" value="TreeGrafter"/>
</dbReference>
<dbReference type="PANTHER" id="PTHR11571">
    <property type="entry name" value="GLUTATHIONE S-TRANSFERASE"/>
    <property type="match status" value="1"/>
</dbReference>
<evidence type="ECO:0000259" key="1">
    <source>
        <dbReference type="PROSITE" id="PS50404"/>
    </source>
</evidence>
<evidence type="ECO:0000259" key="2">
    <source>
        <dbReference type="PROSITE" id="PS50405"/>
    </source>
</evidence>
<dbReference type="SUPFAM" id="SSF52833">
    <property type="entry name" value="Thioredoxin-like"/>
    <property type="match status" value="1"/>
</dbReference>
<sequence>MAYELYYWDGLQGRGEFVRLALEDAGADYIDVARGAKKDGQGTGAMMKIIESESEPHIPFAPPFLKDGELIVPQVANILFYLGPKLGLSPKDEKLRYVANGLQLTIADMVAEVHDTHHPLASDLYYEDQKDAAKTRAKDFIDNRIPKFIGYFERVLKQNPHGSRHMVGDQTTYVDLSIFQLVEGLHYAFPRATRTFAKQYPHVQALHDAVLDRPNIAAYVDSERRIPFNESGIFRHYPELDQDA</sequence>
<dbReference type="InterPro" id="IPR010987">
    <property type="entry name" value="Glutathione-S-Trfase_C-like"/>
</dbReference>
<protein>
    <submittedName>
        <fullName evidence="3">Glutathione S-transferase</fullName>
    </submittedName>
</protein>
<dbReference type="InterPro" id="IPR004046">
    <property type="entry name" value="GST_C"/>
</dbReference>
<organism evidence="3 4">
    <name type="scientific">Caballeronia sordidicola</name>
    <name type="common">Burkholderia sordidicola</name>
    <dbReference type="NCBI Taxonomy" id="196367"/>
    <lineage>
        <taxon>Bacteria</taxon>
        <taxon>Pseudomonadati</taxon>
        <taxon>Pseudomonadota</taxon>
        <taxon>Betaproteobacteria</taxon>
        <taxon>Burkholderiales</taxon>
        <taxon>Burkholderiaceae</taxon>
        <taxon>Caballeronia</taxon>
    </lineage>
</organism>
<dbReference type="PROSITE" id="PS50404">
    <property type="entry name" value="GST_NTER"/>
    <property type="match status" value="1"/>
</dbReference>
<proteinExistence type="predicted"/>
<reference evidence="3 4" key="1">
    <citation type="submission" date="2017-03" db="EMBL/GenBank/DDBJ databases">
        <title>Genome analysis of strain PAMC 26577.</title>
        <authorList>
            <person name="Oh H.-M."/>
            <person name="Yang J.-A."/>
        </authorList>
    </citation>
    <scope>NUCLEOTIDE SEQUENCE [LARGE SCALE GENOMIC DNA]</scope>
    <source>
        <strain evidence="3 4">PAMC 26577</strain>
    </source>
</reference>
<gene>
    <name evidence="3" type="ORF">PAMC26577_22935</name>
</gene>
<dbReference type="Proteomes" id="UP000195221">
    <property type="component" value="Unassembled WGS sequence"/>
</dbReference>
<dbReference type="InterPro" id="IPR036282">
    <property type="entry name" value="Glutathione-S-Trfase_C_sf"/>
</dbReference>
<name>A0A242MKI6_CABSO</name>
<dbReference type="FunFam" id="1.20.1050.10:FF:000051">
    <property type="entry name" value="Glutathione S-transferase"/>
    <property type="match status" value="1"/>
</dbReference>
<dbReference type="InterPro" id="IPR050213">
    <property type="entry name" value="GST_superfamily"/>
</dbReference>
<feature type="domain" description="GST N-terminal" evidence="1">
    <location>
        <begin position="1"/>
        <end position="90"/>
    </location>
</feature>
<dbReference type="SUPFAM" id="SSF47616">
    <property type="entry name" value="GST C-terminal domain-like"/>
    <property type="match status" value="1"/>
</dbReference>
<dbReference type="PROSITE" id="PS50405">
    <property type="entry name" value="GST_CTER"/>
    <property type="match status" value="1"/>
</dbReference>
<dbReference type="InterPro" id="IPR004045">
    <property type="entry name" value="Glutathione_S-Trfase_N"/>
</dbReference>
<dbReference type="EMBL" id="NBTZ01000100">
    <property type="protein sequence ID" value="OTP71818.1"/>
    <property type="molecule type" value="Genomic_DNA"/>
</dbReference>
<evidence type="ECO:0000313" key="3">
    <source>
        <dbReference type="EMBL" id="OTP71818.1"/>
    </source>
</evidence>
<dbReference type="CDD" id="cd03192">
    <property type="entry name" value="GST_C_Sigma_like"/>
    <property type="match status" value="1"/>
</dbReference>
<dbReference type="PANTHER" id="PTHR11571:SF263">
    <property type="entry name" value="GLUTATHIONE S-TRANSFERASE"/>
    <property type="match status" value="1"/>
</dbReference>